<dbReference type="InterPro" id="IPR013324">
    <property type="entry name" value="RNA_pol_sigma_r3/r4-like"/>
</dbReference>
<dbReference type="InterPro" id="IPR014284">
    <property type="entry name" value="RNA_pol_sigma-70_dom"/>
</dbReference>
<dbReference type="OrthoDB" id="9794372at2"/>
<evidence type="ECO:0000259" key="6">
    <source>
        <dbReference type="Pfam" id="PF08281"/>
    </source>
</evidence>
<keyword evidence="3" id="KW-0731">Sigma factor</keyword>
<feature type="domain" description="RNA polymerase sigma-70 region 2" evidence="5">
    <location>
        <begin position="17"/>
        <end position="75"/>
    </location>
</feature>
<evidence type="ECO:0008006" key="9">
    <source>
        <dbReference type="Google" id="ProtNLM"/>
    </source>
</evidence>
<dbReference type="SUPFAM" id="SSF88946">
    <property type="entry name" value="Sigma2 domain of RNA polymerase sigma factors"/>
    <property type="match status" value="1"/>
</dbReference>
<dbReference type="GO" id="GO:0003677">
    <property type="term" value="F:DNA binding"/>
    <property type="evidence" value="ECO:0007669"/>
    <property type="project" value="InterPro"/>
</dbReference>
<dbReference type="SUPFAM" id="SSF88659">
    <property type="entry name" value="Sigma3 and sigma4 domains of RNA polymerase sigma factors"/>
    <property type="match status" value="1"/>
</dbReference>
<dbReference type="GO" id="GO:0016987">
    <property type="term" value="F:sigma factor activity"/>
    <property type="evidence" value="ECO:0007669"/>
    <property type="project" value="UniProtKB-KW"/>
</dbReference>
<keyword evidence="2" id="KW-0805">Transcription regulation</keyword>
<gene>
    <name evidence="7" type="ORF">A4A58_26150</name>
</gene>
<dbReference type="PANTHER" id="PTHR43133:SF63">
    <property type="entry name" value="RNA POLYMERASE SIGMA FACTOR FECI-RELATED"/>
    <property type="match status" value="1"/>
</dbReference>
<name>A0A161QR77_9BRAD</name>
<evidence type="ECO:0000256" key="1">
    <source>
        <dbReference type="ARBA" id="ARBA00010641"/>
    </source>
</evidence>
<dbReference type="Pfam" id="PF08281">
    <property type="entry name" value="Sigma70_r4_2"/>
    <property type="match status" value="1"/>
</dbReference>
<dbReference type="Gene3D" id="1.10.1740.10">
    <property type="match status" value="1"/>
</dbReference>
<reference evidence="7 8" key="1">
    <citation type="submission" date="2016-03" db="EMBL/GenBank/DDBJ databases">
        <title>Microsymbionts genomes from the relict species Vavilovia formosa (Stev.) Fed.</title>
        <authorList>
            <person name="Kopat V."/>
            <person name="Chirak E."/>
            <person name="Kimeklis A."/>
            <person name="Andronov E."/>
        </authorList>
    </citation>
    <scope>NUCLEOTIDE SEQUENCE [LARGE SCALE GENOMIC DNA]</scope>
    <source>
        <strain evidence="7 8">Vaf07</strain>
    </source>
</reference>
<dbReference type="Gene3D" id="1.10.10.10">
    <property type="entry name" value="Winged helix-like DNA-binding domain superfamily/Winged helix DNA-binding domain"/>
    <property type="match status" value="1"/>
</dbReference>
<dbReference type="PANTHER" id="PTHR43133">
    <property type="entry name" value="RNA POLYMERASE ECF-TYPE SIGMA FACTO"/>
    <property type="match status" value="1"/>
</dbReference>
<evidence type="ECO:0000259" key="5">
    <source>
        <dbReference type="Pfam" id="PF04542"/>
    </source>
</evidence>
<dbReference type="Pfam" id="PF04542">
    <property type="entry name" value="Sigma70_r2"/>
    <property type="match status" value="1"/>
</dbReference>
<dbReference type="InterPro" id="IPR013249">
    <property type="entry name" value="RNA_pol_sigma70_r4_t2"/>
</dbReference>
<feature type="domain" description="RNA polymerase sigma factor 70 region 4 type 2" evidence="6">
    <location>
        <begin position="110"/>
        <end position="161"/>
    </location>
</feature>
<dbReference type="STRING" id="943830.A4A58_26150"/>
<accession>A0A161QR77</accession>
<keyword evidence="4" id="KW-0804">Transcription</keyword>
<dbReference type="InterPro" id="IPR039425">
    <property type="entry name" value="RNA_pol_sigma-70-like"/>
</dbReference>
<protein>
    <recommendedName>
        <fullName evidence="9">RNA polymerase subunit sigma-70</fullName>
    </recommendedName>
</protein>
<dbReference type="EMBL" id="LVYV01000008">
    <property type="protein sequence ID" value="KZD23824.1"/>
    <property type="molecule type" value="Genomic_DNA"/>
</dbReference>
<dbReference type="Proteomes" id="UP000076574">
    <property type="component" value="Unassembled WGS sequence"/>
</dbReference>
<sequence length="197" mass="22728">MVDPGLILLRQLLVSRYDELKRRLTRRVGSSDVAAEALHETWIRLGQLQEVASVRRPESYLYRIALNVAVDRHRADVRWSDKASLEALLRSDDDQLDPEHIVLMQSEMAELERVLRELPERRRAIFSAALIEEIPYREIANRFGISLRSVEREMSRAFDHCSRRVKNFPAKGRVGASGNVLSMDRAMKRATDSEDDD</sequence>
<dbReference type="InterPro" id="IPR007627">
    <property type="entry name" value="RNA_pol_sigma70_r2"/>
</dbReference>
<organism evidence="7 8">
    <name type="scientific">Tardiphaga robiniae</name>
    <dbReference type="NCBI Taxonomy" id="943830"/>
    <lineage>
        <taxon>Bacteria</taxon>
        <taxon>Pseudomonadati</taxon>
        <taxon>Pseudomonadota</taxon>
        <taxon>Alphaproteobacteria</taxon>
        <taxon>Hyphomicrobiales</taxon>
        <taxon>Nitrobacteraceae</taxon>
        <taxon>Tardiphaga</taxon>
    </lineage>
</organism>
<keyword evidence="8" id="KW-1185">Reference proteome</keyword>
<proteinExistence type="inferred from homology"/>
<evidence type="ECO:0000256" key="2">
    <source>
        <dbReference type="ARBA" id="ARBA00023015"/>
    </source>
</evidence>
<evidence type="ECO:0000256" key="4">
    <source>
        <dbReference type="ARBA" id="ARBA00023163"/>
    </source>
</evidence>
<comment type="caution">
    <text evidence="7">The sequence shown here is derived from an EMBL/GenBank/DDBJ whole genome shotgun (WGS) entry which is preliminary data.</text>
</comment>
<evidence type="ECO:0000256" key="3">
    <source>
        <dbReference type="ARBA" id="ARBA00023082"/>
    </source>
</evidence>
<dbReference type="InterPro" id="IPR013325">
    <property type="entry name" value="RNA_pol_sigma_r2"/>
</dbReference>
<evidence type="ECO:0000313" key="7">
    <source>
        <dbReference type="EMBL" id="KZD23824.1"/>
    </source>
</evidence>
<dbReference type="RefSeq" id="WP_068732091.1">
    <property type="nucleotide sequence ID" value="NZ_LVYV01000008.1"/>
</dbReference>
<dbReference type="InterPro" id="IPR036388">
    <property type="entry name" value="WH-like_DNA-bd_sf"/>
</dbReference>
<dbReference type="AlphaFoldDB" id="A0A161QR77"/>
<dbReference type="NCBIfam" id="TIGR02937">
    <property type="entry name" value="sigma70-ECF"/>
    <property type="match status" value="1"/>
</dbReference>
<evidence type="ECO:0000313" key="8">
    <source>
        <dbReference type="Proteomes" id="UP000076574"/>
    </source>
</evidence>
<dbReference type="GO" id="GO:0006352">
    <property type="term" value="P:DNA-templated transcription initiation"/>
    <property type="evidence" value="ECO:0007669"/>
    <property type="project" value="InterPro"/>
</dbReference>
<comment type="similarity">
    <text evidence="1">Belongs to the sigma-70 factor family. ECF subfamily.</text>
</comment>